<reference evidence="1 2" key="1">
    <citation type="submission" date="2018-05" db="EMBL/GenBank/DDBJ databases">
        <title>Genomic Encyclopedia of Type Strains, Phase III (KMG-III): the genomes of soil and plant-associated and newly described type strains.</title>
        <authorList>
            <person name="Whitman W."/>
        </authorList>
    </citation>
    <scope>NUCLEOTIDE SEQUENCE [LARGE SCALE GENOMIC DNA]</scope>
    <source>
        <strain evidence="1 2">CECT 5696</strain>
    </source>
</reference>
<evidence type="ECO:0000313" key="2">
    <source>
        <dbReference type="Proteomes" id="UP000246635"/>
    </source>
</evidence>
<gene>
    <name evidence="1" type="ORF">DFQ01_11371</name>
</gene>
<dbReference type="Proteomes" id="UP000246635">
    <property type="component" value="Unassembled WGS sequence"/>
</dbReference>
<accession>A0A2V2YTN9</accession>
<evidence type="ECO:0000313" key="1">
    <source>
        <dbReference type="EMBL" id="PWV99697.1"/>
    </source>
</evidence>
<proteinExistence type="predicted"/>
<dbReference type="RefSeq" id="WP_110045084.1">
    <property type="nucleotide sequence ID" value="NZ_CP054612.1"/>
</dbReference>
<dbReference type="AlphaFoldDB" id="A0A2V2YTN9"/>
<sequence length="89" mass="10376">MNKWLSFRRWKHILSRVWVLLSNPQIAFRDKLLFLIPVGLYWVLPDILLPIPFFPIDDIAVTLLASTWFARWIERKYGIHGPGSGSDVG</sequence>
<organism evidence="1 2">
    <name type="scientific">Paenibacillus cellulosilyticus</name>
    <dbReference type="NCBI Taxonomy" id="375489"/>
    <lineage>
        <taxon>Bacteria</taxon>
        <taxon>Bacillati</taxon>
        <taxon>Bacillota</taxon>
        <taxon>Bacilli</taxon>
        <taxon>Bacillales</taxon>
        <taxon>Paenibacillaceae</taxon>
        <taxon>Paenibacillus</taxon>
    </lineage>
</organism>
<keyword evidence="2" id="KW-1185">Reference proteome</keyword>
<evidence type="ECO:0008006" key="3">
    <source>
        <dbReference type="Google" id="ProtNLM"/>
    </source>
</evidence>
<dbReference type="OrthoDB" id="2657769at2"/>
<comment type="caution">
    <text evidence="1">The sequence shown here is derived from an EMBL/GenBank/DDBJ whole genome shotgun (WGS) entry which is preliminary data.</text>
</comment>
<protein>
    <recommendedName>
        <fullName evidence="3">DUF1232 domain-containing protein</fullName>
    </recommendedName>
</protein>
<name>A0A2V2YTN9_9BACL</name>
<dbReference type="EMBL" id="QGTQ01000013">
    <property type="protein sequence ID" value="PWV99697.1"/>
    <property type="molecule type" value="Genomic_DNA"/>
</dbReference>